<keyword evidence="4" id="KW-0539">Nucleus</keyword>
<keyword evidence="3" id="KW-0238">DNA-binding</keyword>
<protein>
    <submittedName>
        <fullName evidence="8">Heat stress transcription factor A-4a-like</fullName>
    </submittedName>
</protein>
<evidence type="ECO:0000259" key="6">
    <source>
        <dbReference type="SMART" id="SM00415"/>
    </source>
</evidence>
<reference evidence="7" key="1">
    <citation type="journal article" date="2014" name="Nat. Commun.">
        <title>The emerging biofuel crop Camelina sativa retains a highly undifferentiated hexaploid genome structure.</title>
        <authorList>
            <person name="Kagale S."/>
            <person name="Koh C."/>
            <person name="Nixon J."/>
            <person name="Bollina V."/>
            <person name="Clarke W.E."/>
            <person name="Tuteja R."/>
            <person name="Spillane C."/>
            <person name="Robinson S.J."/>
            <person name="Links M.G."/>
            <person name="Clarke C."/>
            <person name="Higgins E.E."/>
            <person name="Huebert T."/>
            <person name="Sharpe A.G."/>
            <person name="Parkin I.A."/>
        </authorList>
    </citation>
    <scope>NUCLEOTIDE SEQUENCE [LARGE SCALE GENOMIC DNA]</scope>
    <source>
        <strain evidence="7">cv. DH55</strain>
    </source>
</reference>
<sequence>MAHNFPKGLPVFHMRIYKLVEDPESDPIISWGKDNNSFVIWNLEEFDRRNIVDKFDCNRFSQFRADLRHYGFRRIKKGSGELEYGNEDFVRGHPERMKTMMIKAFRKHRAKFEAKEAAKEMQRLQI</sequence>
<dbReference type="RefSeq" id="XP_010449323.1">
    <property type="nucleotide sequence ID" value="XM_010451021.2"/>
</dbReference>
<evidence type="ECO:0000256" key="5">
    <source>
        <dbReference type="RuleBase" id="RU004020"/>
    </source>
</evidence>
<evidence type="ECO:0000256" key="1">
    <source>
        <dbReference type="ARBA" id="ARBA00004123"/>
    </source>
</evidence>
<comment type="similarity">
    <text evidence="5">Belongs to the HSF family.</text>
</comment>
<dbReference type="Proteomes" id="UP000694864">
    <property type="component" value="Chromosome 12"/>
</dbReference>
<feature type="domain" description="HSF-type DNA-binding" evidence="6">
    <location>
        <begin position="8"/>
        <end position="103"/>
    </location>
</feature>
<reference evidence="8" key="2">
    <citation type="submission" date="2025-08" db="UniProtKB">
        <authorList>
            <consortium name="RefSeq"/>
        </authorList>
    </citation>
    <scope>IDENTIFICATION</scope>
    <source>
        <tissue evidence="8">Leaf</tissue>
    </source>
</reference>
<gene>
    <name evidence="8" type="primary">LOC104731595</name>
</gene>
<evidence type="ECO:0000256" key="3">
    <source>
        <dbReference type="ARBA" id="ARBA00023125"/>
    </source>
</evidence>
<dbReference type="SUPFAM" id="SSF46785">
    <property type="entry name" value="Winged helix' DNA-binding domain"/>
    <property type="match status" value="1"/>
</dbReference>
<comment type="subcellular location">
    <subcellularLocation>
        <location evidence="1">Nucleus</location>
    </subcellularLocation>
</comment>
<dbReference type="InterPro" id="IPR036390">
    <property type="entry name" value="WH_DNA-bd_sf"/>
</dbReference>
<evidence type="ECO:0000313" key="8">
    <source>
        <dbReference type="RefSeq" id="XP_010449323.1"/>
    </source>
</evidence>
<dbReference type="PANTHER" id="PTHR10015">
    <property type="entry name" value="HEAT SHOCK TRANSCRIPTION FACTOR"/>
    <property type="match status" value="1"/>
</dbReference>
<dbReference type="PANTHER" id="PTHR10015:SF384">
    <property type="entry name" value="DNA-BINDING PROTEIN-RELATED"/>
    <property type="match status" value="1"/>
</dbReference>
<dbReference type="GeneID" id="104731595"/>
<dbReference type="Gene3D" id="1.10.10.10">
    <property type="entry name" value="Winged helix-like DNA-binding domain superfamily/Winged helix DNA-binding domain"/>
    <property type="match status" value="1"/>
</dbReference>
<evidence type="ECO:0000313" key="7">
    <source>
        <dbReference type="Proteomes" id="UP000694864"/>
    </source>
</evidence>
<dbReference type="InterPro" id="IPR000232">
    <property type="entry name" value="HSF_DNA-bd"/>
</dbReference>
<dbReference type="InterPro" id="IPR036388">
    <property type="entry name" value="WH-like_DNA-bd_sf"/>
</dbReference>
<keyword evidence="7" id="KW-1185">Reference proteome</keyword>
<accession>A0ABM0V198</accession>
<evidence type="ECO:0000256" key="2">
    <source>
        <dbReference type="ARBA" id="ARBA00023016"/>
    </source>
</evidence>
<keyword evidence="2" id="KW-0346">Stress response</keyword>
<name>A0ABM0V198_CAMSA</name>
<dbReference type="Pfam" id="PF00447">
    <property type="entry name" value="HSF_DNA-bind"/>
    <property type="match status" value="1"/>
</dbReference>
<dbReference type="SMART" id="SM00415">
    <property type="entry name" value="HSF"/>
    <property type="match status" value="1"/>
</dbReference>
<organism evidence="7 8">
    <name type="scientific">Camelina sativa</name>
    <name type="common">False flax</name>
    <name type="synonym">Myagrum sativum</name>
    <dbReference type="NCBI Taxonomy" id="90675"/>
    <lineage>
        <taxon>Eukaryota</taxon>
        <taxon>Viridiplantae</taxon>
        <taxon>Streptophyta</taxon>
        <taxon>Embryophyta</taxon>
        <taxon>Tracheophyta</taxon>
        <taxon>Spermatophyta</taxon>
        <taxon>Magnoliopsida</taxon>
        <taxon>eudicotyledons</taxon>
        <taxon>Gunneridae</taxon>
        <taxon>Pentapetalae</taxon>
        <taxon>rosids</taxon>
        <taxon>malvids</taxon>
        <taxon>Brassicales</taxon>
        <taxon>Brassicaceae</taxon>
        <taxon>Camelineae</taxon>
        <taxon>Camelina</taxon>
    </lineage>
</organism>
<proteinExistence type="inferred from homology"/>
<dbReference type="PRINTS" id="PR00056">
    <property type="entry name" value="HSFDOMAIN"/>
</dbReference>
<evidence type="ECO:0000256" key="4">
    <source>
        <dbReference type="ARBA" id="ARBA00023242"/>
    </source>
</evidence>